<dbReference type="GO" id="GO:0004630">
    <property type="term" value="F:phospholipase D activity"/>
    <property type="evidence" value="ECO:0007669"/>
    <property type="project" value="UniProtKB-EC"/>
</dbReference>
<comment type="similarity">
    <text evidence="4">Belongs to the phospholipase D family.</text>
</comment>
<dbReference type="InterPro" id="IPR051406">
    <property type="entry name" value="PLD_domain"/>
</dbReference>
<dbReference type="Gene3D" id="3.30.870.10">
    <property type="entry name" value="Endonuclease Chain A"/>
    <property type="match status" value="1"/>
</dbReference>
<evidence type="ECO:0000256" key="3">
    <source>
        <dbReference type="ARBA" id="ARBA00004613"/>
    </source>
</evidence>
<evidence type="ECO:0000256" key="9">
    <source>
        <dbReference type="ARBA" id="ARBA00022963"/>
    </source>
</evidence>
<dbReference type="EC" id="3.1.4.4" evidence="5"/>
<gene>
    <name evidence="13" type="primary">pld_3</name>
    <name evidence="13" type="ORF">Cva_01426</name>
</gene>
<feature type="domain" description="PLD phosphodiesterase" evidence="12">
    <location>
        <begin position="125"/>
        <end position="151"/>
    </location>
</feature>
<name>A0A0K8MEU1_9PROT</name>
<dbReference type="PANTHER" id="PTHR43856">
    <property type="entry name" value="CARDIOLIPIN HYDROLASE"/>
    <property type="match status" value="1"/>
</dbReference>
<keyword evidence="10" id="KW-0443">Lipid metabolism</keyword>
<evidence type="ECO:0000259" key="12">
    <source>
        <dbReference type="PROSITE" id="PS50035"/>
    </source>
</evidence>
<evidence type="ECO:0000256" key="11">
    <source>
        <dbReference type="ARBA" id="ARBA00029594"/>
    </source>
</evidence>
<proteinExistence type="inferred from homology"/>
<dbReference type="AlphaFoldDB" id="A0A0K8MEU1"/>
<evidence type="ECO:0000256" key="5">
    <source>
        <dbReference type="ARBA" id="ARBA00012027"/>
    </source>
</evidence>
<keyword evidence="14" id="KW-1185">Reference proteome</keyword>
<dbReference type="STRING" id="1629334.Cva_01426"/>
<dbReference type="SUPFAM" id="SSF56024">
    <property type="entry name" value="Phospholipase D/nuclease"/>
    <property type="match status" value="1"/>
</dbReference>
<dbReference type="PROSITE" id="PS50035">
    <property type="entry name" value="PLD"/>
    <property type="match status" value="1"/>
</dbReference>
<protein>
    <recommendedName>
        <fullName evidence="6">Phospholipase D</fullName>
        <ecNumber evidence="5">3.1.4.4</ecNumber>
    </recommendedName>
    <alternativeName>
        <fullName evidence="11">Choline phosphatase</fullName>
    </alternativeName>
</protein>
<evidence type="ECO:0000256" key="2">
    <source>
        <dbReference type="ARBA" id="ARBA00003145"/>
    </source>
</evidence>
<keyword evidence="7" id="KW-0964">Secreted</keyword>
<dbReference type="GO" id="GO:0016891">
    <property type="term" value="F:RNA endonuclease activity producing 5'-phosphomonoesters, hydrolytic mechanism"/>
    <property type="evidence" value="ECO:0007669"/>
    <property type="project" value="TreeGrafter"/>
</dbReference>
<dbReference type="EMBL" id="BBVC01000087">
    <property type="protein sequence ID" value="GAO98758.1"/>
    <property type="molecule type" value="Genomic_DNA"/>
</dbReference>
<dbReference type="Proteomes" id="UP000036771">
    <property type="component" value="Unassembled WGS sequence"/>
</dbReference>
<evidence type="ECO:0000256" key="1">
    <source>
        <dbReference type="ARBA" id="ARBA00000798"/>
    </source>
</evidence>
<dbReference type="GO" id="GO:0005576">
    <property type="term" value="C:extracellular region"/>
    <property type="evidence" value="ECO:0007669"/>
    <property type="project" value="UniProtKB-SubCell"/>
</dbReference>
<reference evidence="13 14" key="1">
    <citation type="submission" date="2015-03" db="EMBL/GenBank/DDBJ databases">
        <title>Caedibacter varicaedens, whole genome shotgun sequence.</title>
        <authorList>
            <person name="Suzuki H."/>
            <person name="Dapper A.L."/>
            <person name="Gibson A.K."/>
            <person name="Jackson C."/>
            <person name="Lee H."/>
            <person name="Pejaver V.R."/>
            <person name="Doak T."/>
            <person name="Lynch M."/>
        </authorList>
    </citation>
    <scope>NUCLEOTIDE SEQUENCE [LARGE SCALE GENOMIC DNA]</scope>
</reference>
<evidence type="ECO:0000256" key="8">
    <source>
        <dbReference type="ARBA" id="ARBA00022801"/>
    </source>
</evidence>
<dbReference type="InterPro" id="IPR001736">
    <property type="entry name" value="PLipase_D/transphosphatidylase"/>
</dbReference>
<evidence type="ECO:0000256" key="10">
    <source>
        <dbReference type="ARBA" id="ARBA00023098"/>
    </source>
</evidence>
<evidence type="ECO:0000313" key="13">
    <source>
        <dbReference type="EMBL" id="GAO98758.1"/>
    </source>
</evidence>
<comment type="caution">
    <text evidence="13">The sequence shown here is derived from an EMBL/GenBank/DDBJ whole genome shotgun (WGS) entry which is preliminary data.</text>
</comment>
<dbReference type="Pfam" id="PF13091">
    <property type="entry name" value="PLDc_2"/>
    <property type="match status" value="1"/>
</dbReference>
<accession>A0A0K8MEU1</accession>
<dbReference type="CDD" id="cd09170">
    <property type="entry name" value="PLDc_Nuc"/>
    <property type="match status" value="1"/>
</dbReference>
<dbReference type="GO" id="GO:0016042">
    <property type="term" value="P:lipid catabolic process"/>
    <property type="evidence" value="ECO:0007669"/>
    <property type="project" value="UniProtKB-KW"/>
</dbReference>
<sequence>MPTLKKTIKQFTLLNNQSRDKLTVIFTILSFVFILPTSSFAYLIPCFTPQEKCLPLILKEIDRATKKVWLQGYTLTSLPIEKALMRARDRMVDVQVILDRSQIRQRHSRAHTLRQYGIPVYIDSSKGIAHSKIIIADDTVLTGSYNWTHSAEVRNCENLLILKNEPETLKLYENNFLHRKGIAIQ</sequence>
<keyword evidence="8" id="KW-0378">Hydrolase</keyword>
<comment type="catalytic activity">
    <reaction evidence="1">
        <text>a 1,2-diacyl-sn-glycero-3-phosphocholine + H2O = a 1,2-diacyl-sn-glycero-3-phosphate + choline + H(+)</text>
        <dbReference type="Rhea" id="RHEA:14445"/>
        <dbReference type="ChEBI" id="CHEBI:15354"/>
        <dbReference type="ChEBI" id="CHEBI:15377"/>
        <dbReference type="ChEBI" id="CHEBI:15378"/>
        <dbReference type="ChEBI" id="CHEBI:57643"/>
        <dbReference type="ChEBI" id="CHEBI:58608"/>
        <dbReference type="EC" id="3.1.4.4"/>
    </reaction>
</comment>
<evidence type="ECO:0000256" key="6">
    <source>
        <dbReference type="ARBA" id="ARBA00018392"/>
    </source>
</evidence>
<organism evidence="13 14">
    <name type="scientific">Caedimonas varicaedens</name>
    <dbReference type="NCBI Taxonomy" id="1629334"/>
    <lineage>
        <taxon>Bacteria</taxon>
        <taxon>Pseudomonadati</taxon>
        <taxon>Pseudomonadota</taxon>
        <taxon>Alphaproteobacteria</taxon>
        <taxon>Holosporales</taxon>
        <taxon>Caedimonadaceae</taxon>
        <taxon>Caedimonas</taxon>
    </lineage>
</organism>
<comment type="subcellular location">
    <subcellularLocation>
        <location evidence="3">Secreted</location>
    </subcellularLocation>
</comment>
<evidence type="ECO:0000256" key="4">
    <source>
        <dbReference type="ARBA" id="ARBA00008664"/>
    </source>
</evidence>
<dbReference type="GO" id="GO:0006793">
    <property type="term" value="P:phosphorus metabolic process"/>
    <property type="evidence" value="ECO:0007669"/>
    <property type="project" value="UniProtKB-ARBA"/>
</dbReference>
<dbReference type="PANTHER" id="PTHR43856:SF1">
    <property type="entry name" value="MITOCHONDRIAL CARDIOLIPIN HYDROLASE"/>
    <property type="match status" value="1"/>
</dbReference>
<evidence type="ECO:0000313" key="14">
    <source>
        <dbReference type="Proteomes" id="UP000036771"/>
    </source>
</evidence>
<dbReference type="InterPro" id="IPR025202">
    <property type="entry name" value="PLD-like_dom"/>
</dbReference>
<evidence type="ECO:0000256" key="7">
    <source>
        <dbReference type="ARBA" id="ARBA00022525"/>
    </source>
</evidence>
<keyword evidence="9" id="KW-0442">Lipid degradation</keyword>
<comment type="function">
    <text evidence="2">Could be a virulence factor.</text>
</comment>